<evidence type="ECO:0000313" key="3">
    <source>
        <dbReference type="Proteomes" id="UP000192674"/>
    </source>
</evidence>
<keyword evidence="3" id="KW-1185">Reference proteome</keyword>
<evidence type="ECO:0000259" key="1">
    <source>
        <dbReference type="Pfam" id="PF05185"/>
    </source>
</evidence>
<dbReference type="OrthoDB" id="5383291at2"/>
<evidence type="ECO:0000313" key="2">
    <source>
        <dbReference type="EMBL" id="SMC64317.1"/>
    </source>
</evidence>
<dbReference type="InterPro" id="IPR029063">
    <property type="entry name" value="SAM-dependent_MTases_sf"/>
</dbReference>
<name>A0A1W2AUB2_KIBAR</name>
<keyword evidence="2" id="KW-0808">Transferase</keyword>
<sequence length="361" mass="39376">MLQNDRLDIAGRAVSVVVDHSGWGADRPQLWPSVGMYPCYDELLYDLMSMDEVRNSAYRKALERTAPGRIALDIGTGRDLNWAIEAVTSGATEVVAIEGMPETYQMAKQRLAEIEWSSRIKLCHGLSTDVTLDRRAELCVSEIIGDIGGAEGAAAVLADARRRLTTPDAVFVPDSCITYAGATCFADIFPDGAGFLAQSTDLLTQAFTVHSGPFDVLLGLANVGPEHLLTDYAPVESLYFNGDLAVDGDTSATLTVSRPGRVDGLLLWIELWCLPGTDPVNSLTMRTNWMPVYLPLFDPPRAVKPGDEMHIDFTYQPSGDGVHPDYFVTARLAGETAEFHVPHQPGTFGAHPVYRRLFPTT</sequence>
<dbReference type="PANTHER" id="PTHR11006">
    <property type="entry name" value="PROTEIN ARGININE N-METHYLTRANSFERASE"/>
    <property type="match status" value="1"/>
</dbReference>
<dbReference type="GO" id="GO:0016274">
    <property type="term" value="F:protein-arginine N-methyltransferase activity"/>
    <property type="evidence" value="ECO:0007669"/>
    <property type="project" value="InterPro"/>
</dbReference>
<organism evidence="2 3">
    <name type="scientific">Kibdelosporangium aridum</name>
    <dbReference type="NCBI Taxonomy" id="2030"/>
    <lineage>
        <taxon>Bacteria</taxon>
        <taxon>Bacillati</taxon>
        <taxon>Actinomycetota</taxon>
        <taxon>Actinomycetes</taxon>
        <taxon>Pseudonocardiales</taxon>
        <taxon>Pseudonocardiaceae</taxon>
        <taxon>Kibdelosporangium</taxon>
    </lineage>
</organism>
<proteinExistence type="predicted"/>
<dbReference type="PANTHER" id="PTHR11006:SF53">
    <property type="entry name" value="PROTEIN ARGININE N-METHYLTRANSFERASE 3"/>
    <property type="match status" value="1"/>
</dbReference>
<reference evidence="2 3" key="1">
    <citation type="submission" date="2017-04" db="EMBL/GenBank/DDBJ databases">
        <authorList>
            <person name="Afonso C.L."/>
            <person name="Miller P.J."/>
            <person name="Scott M.A."/>
            <person name="Spackman E."/>
            <person name="Goraichik I."/>
            <person name="Dimitrov K.M."/>
            <person name="Suarez D.L."/>
            <person name="Swayne D.E."/>
        </authorList>
    </citation>
    <scope>NUCLEOTIDE SEQUENCE [LARGE SCALE GENOMIC DNA]</scope>
    <source>
        <strain evidence="2 3">DSM 43828</strain>
    </source>
</reference>
<dbReference type="InterPro" id="IPR035075">
    <property type="entry name" value="PRMT5"/>
</dbReference>
<keyword evidence="2" id="KW-0489">Methyltransferase</keyword>
<dbReference type="SUPFAM" id="SSF53335">
    <property type="entry name" value="S-adenosyl-L-methionine-dependent methyltransferases"/>
    <property type="match status" value="1"/>
</dbReference>
<dbReference type="RefSeq" id="WP_084424929.1">
    <property type="nucleotide sequence ID" value="NZ_FWXV01000001.1"/>
</dbReference>
<dbReference type="Pfam" id="PF05185">
    <property type="entry name" value="PRMT5"/>
    <property type="match status" value="1"/>
</dbReference>
<gene>
    <name evidence="2" type="ORF">SAMN05661093_01124</name>
</gene>
<protein>
    <submittedName>
        <fullName evidence="2">Protein arginine N-methyltransferase 1</fullName>
    </submittedName>
</protein>
<dbReference type="GO" id="GO:0042054">
    <property type="term" value="F:histone methyltransferase activity"/>
    <property type="evidence" value="ECO:0007669"/>
    <property type="project" value="TreeGrafter"/>
</dbReference>
<dbReference type="Gene3D" id="3.40.50.150">
    <property type="entry name" value="Vaccinia Virus protein VP39"/>
    <property type="match status" value="1"/>
</dbReference>
<dbReference type="EMBL" id="FWXV01000001">
    <property type="protein sequence ID" value="SMC64317.1"/>
    <property type="molecule type" value="Genomic_DNA"/>
</dbReference>
<dbReference type="InterPro" id="IPR025799">
    <property type="entry name" value="Arg_MeTrfase"/>
</dbReference>
<dbReference type="Proteomes" id="UP000192674">
    <property type="component" value="Unassembled WGS sequence"/>
</dbReference>
<feature type="domain" description="PRMT5 arginine-N-methyltransferase" evidence="1">
    <location>
        <begin position="88"/>
        <end position="171"/>
    </location>
</feature>
<dbReference type="GO" id="GO:0032259">
    <property type="term" value="P:methylation"/>
    <property type="evidence" value="ECO:0007669"/>
    <property type="project" value="UniProtKB-KW"/>
</dbReference>
<accession>A0A1W2AUB2</accession>
<dbReference type="AlphaFoldDB" id="A0A1W2AUB2"/>